<feature type="region of interest" description="Disordered" evidence="1">
    <location>
        <begin position="24"/>
        <end position="49"/>
    </location>
</feature>
<protein>
    <submittedName>
        <fullName evidence="2">Biopolymer transporter Tol</fullName>
    </submittedName>
</protein>
<comment type="caution">
    <text evidence="2">The sequence shown here is derived from an EMBL/GenBank/DDBJ whole genome shotgun (WGS) entry which is preliminary data.</text>
</comment>
<organism evidence="2 3">
    <name type="scientific">Pseudoclavibacter terrae</name>
    <dbReference type="NCBI Taxonomy" id="1530195"/>
    <lineage>
        <taxon>Bacteria</taxon>
        <taxon>Bacillati</taxon>
        <taxon>Actinomycetota</taxon>
        <taxon>Actinomycetes</taxon>
        <taxon>Micrococcales</taxon>
        <taxon>Microbacteriaceae</taxon>
        <taxon>Pseudoclavibacter</taxon>
    </lineage>
</organism>
<reference evidence="2 3" key="1">
    <citation type="submission" date="2019-09" db="EMBL/GenBank/DDBJ databases">
        <title>Phylogeny of genus Pseudoclavibacter and closely related genus.</title>
        <authorList>
            <person name="Li Y."/>
        </authorList>
    </citation>
    <scope>NUCLEOTIDE SEQUENCE [LARGE SCALE GENOMIC DNA]</scope>
    <source>
        <strain evidence="2 3">THG-MD12</strain>
    </source>
</reference>
<dbReference type="AlphaFoldDB" id="A0A7J5B3U7"/>
<dbReference type="EMBL" id="WBJX01000002">
    <property type="protein sequence ID" value="KAB1638601.1"/>
    <property type="molecule type" value="Genomic_DNA"/>
</dbReference>
<dbReference type="Proteomes" id="UP000490386">
    <property type="component" value="Unassembled WGS sequence"/>
</dbReference>
<dbReference type="OrthoDB" id="34459at2"/>
<evidence type="ECO:0000256" key="1">
    <source>
        <dbReference type="SAM" id="MobiDB-lite"/>
    </source>
</evidence>
<gene>
    <name evidence="2" type="ORF">F8O03_07060</name>
</gene>
<proteinExistence type="predicted"/>
<sequence length="96" mass="10455">MVNGRRWRRTDPSLPAGMVERLKSHLGRGRSGVGTAKRRGDDSAVAASRKRVGLAKHGLGERGPRWWEESEAARLERARQALEELDGLDGAAPEGA</sequence>
<accession>A0A7J5B3U7</accession>
<evidence type="ECO:0000313" key="2">
    <source>
        <dbReference type="EMBL" id="KAB1638601.1"/>
    </source>
</evidence>
<evidence type="ECO:0000313" key="3">
    <source>
        <dbReference type="Proteomes" id="UP000490386"/>
    </source>
</evidence>
<keyword evidence="3" id="KW-1185">Reference proteome</keyword>
<name>A0A7J5B3U7_9MICO</name>